<dbReference type="Gene3D" id="3.30.565.10">
    <property type="entry name" value="Histidine kinase-like ATPase, C-terminal domain"/>
    <property type="match status" value="1"/>
</dbReference>
<comment type="catalytic activity">
    <reaction evidence="1">
        <text>ATP + protein L-histidine = ADP + protein N-phospho-L-histidine.</text>
        <dbReference type="EC" id="2.7.13.3"/>
    </reaction>
</comment>
<evidence type="ECO:0000256" key="8">
    <source>
        <dbReference type="SAM" id="Phobius"/>
    </source>
</evidence>
<feature type="transmembrane region" description="Helical" evidence="8">
    <location>
        <begin position="337"/>
        <end position="359"/>
    </location>
</feature>
<organism evidence="10 11">
    <name type="scientific">Rugosimonospora acidiphila</name>
    <dbReference type="NCBI Taxonomy" id="556531"/>
    <lineage>
        <taxon>Bacteria</taxon>
        <taxon>Bacillati</taxon>
        <taxon>Actinomycetota</taxon>
        <taxon>Actinomycetes</taxon>
        <taxon>Micromonosporales</taxon>
        <taxon>Micromonosporaceae</taxon>
        <taxon>Rugosimonospora</taxon>
    </lineage>
</organism>
<dbReference type="InterPro" id="IPR050980">
    <property type="entry name" value="2C_sensor_his_kinase"/>
</dbReference>
<dbReference type="InterPro" id="IPR003594">
    <property type="entry name" value="HATPase_dom"/>
</dbReference>
<feature type="compositionally biased region" description="Pro residues" evidence="7">
    <location>
        <begin position="851"/>
        <end position="904"/>
    </location>
</feature>
<keyword evidence="5" id="KW-0418">Kinase</keyword>
<evidence type="ECO:0000256" key="6">
    <source>
        <dbReference type="ARBA" id="ARBA00023012"/>
    </source>
</evidence>
<feature type="region of interest" description="Disordered" evidence="7">
    <location>
        <begin position="1"/>
        <end position="25"/>
    </location>
</feature>
<evidence type="ECO:0000313" key="11">
    <source>
        <dbReference type="Proteomes" id="UP001501570"/>
    </source>
</evidence>
<keyword evidence="8" id="KW-1133">Transmembrane helix</keyword>
<feature type="transmembrane region" description="Helical" evidence="8">
    <location>
        <begin position="35"/>
        <end position="55"/>
    </location>
</feature>
<dbReference type="RefSeq" id="WP_345625562.1">
    <property type="nucleotide sequence ID" value="NZ_BAABJQ010000001.1"/>
</dbReference>
<dbReference type="EC" id="2.7.13.3" evidence="2"/>
<feature type="compositionally biased region" description="Low complexity" evidence="7">
    <location>
        <begin position="934"/>
        <end position="949"/>
    </location>
</feature>
<feature type="compositionally biased region" description="Basic and acidic residues" evidence="7">
    <location>
        <begin position="923"/>
        <end position="933"/>
    </location>
</feature>
<evidence type="ECO:0000256" key="3">
    <source>
        <dbReference type="ARBA" id="ARBA00022553"/>
    </source>
</evidence>
<feature type="region of interest" description="Disordered" evidence="7">
    <location>
        <begin position="674"/>
        <end position="696"/>
    </location>
</feature>
<evidence type="ECO:0000256" key="2">
    <source>
        <dbReference type="ARBA" id="ARBA00012438"/>
    </source>
</evidence>
<keyword evidence="3" id="KW-0597">Phosphoprotein</keyword>
<feature type="region of interest" description="Disordered" evidence="7">
    <location>
        <begin position="824"/>
        <end position="1016"/>
    </location>
</feature>
<feature type="region of interest" description="Disordered" evidence="7">
    <location>
        <begin position="763"/>
        <end position="793"/>
    </location>
</feature>
<dbReference type="PROSITE" id="PS50109">
    <property type="entry name" value="HIS_KIN"/>
    <property type="match status" value="1"/>
</dbReference>
<dbReference type="InterPro" id="IPR013587">
    <property type="entry name" value="Nitrate/nitrite_sensing"/>
</dbReference>
<dbReference type="SMART" id="SM00387">
    <property type="entry name" value="HATPase_c"/>
    <property type="match status" value="1"/>
</dbReference>
<evidence type="ECO:0000313" key="10">
    <source>
        <dbReference type="EMBL" id="GAA5178233.1"/>
    </source>
</evidence>
<dbReference type="CDD" id="cd06225">
    <property type="entry name" value="HAMP"/>
    <property type="match status" value="1"/>
</dbReference>
<keyword evidence="4" id="KW-0808">Transferase</keyword>
<feature type="compositionally biased region" description="Low complexity" evidence="7">
    <location>
        <begin position="905"/>
        <end position="920"/>
    </location>
</feature>
<evidence type="ECO:0000259" key="9">
    <source>
        <dbReference type="PROSITE" id="PS50109"/>
    </source>
</evidence>
<reference evidence="11" key="1">
    <citation type="journal article" date="2019" name="Int. J. Syst. Evol. Microbiol.">
        <title>The Global Catalogue of Microorganisms (GCM) 10K type strain sequencing project: providing services to taxonomists for standard genome sequencing and annotation.</title>
        <authorList>
            <consortium name="The Broad Institute Genomics Platform"/>
            <consortium name="The Broad Institute Genome Sequencing Center for Infectious Disease"/>
            <person name="Wu L."/>
            <person name="Ma J."/>
        </authorList>
    </citation>
    <scope>NUCLEOTIDE SEQUENCE [LARGE SCALE GENOMIC DNA]</scope>
    <source>
        <strain evidence="11">JCM 18304</strain>
    </source>
</reference>
<dbReference type="SUPFAM" id="SSF55874">
    <property type="entry name" value="ATPase domain of HSP90 chaperone/DNA topoisomerase II/histidine kinase"/>
    <property type="match status" value="1"/>
</dbReference>
<dbReference type="Pfam" id="PF08376">
    <property type="entry name" value="NIT"/>
    <property type="match status" value="1"/>
</dbReference>
<keyword evidence="11" id="KW-1185">Reference proteome</keyword>
<feature type="domain" description="Histidine kinase" evidence="9">
    <location>
        <begin position="555"/>
        <end position="660"/>
    </location>
</feature>
<dbReference type="PANTHER" id="PTHR44936:SF9">
    <property type="entry name" value="SENSOR PROTEIN CREC"/>
    <property type="match status" value="1"/>
</dbReference>
<name>A0ABP9RIX2_9ACTN</name>
<dbReference type="Proteomes" id="UP001501570">
    <property type="component" value="Unassembled WGS sequence"/>
</dbReference>
<comment type="caution">
    <text evidence="10">The sequence shown here is derived from an EMBL/GenBank/DDBJ whole genome shotgun (WGS) entry which is preliminary data.</text>
</comment>
<dbReference type="InterPro" id="IPR036890">
    <property type="entry name" value="HATPase_C_sf"/>
</dbReference>
<evidence type="ECO:0000256" key="7">
    <source>
        <dbReference type="SAM" id="MobiDB-lite"/>
    </source>
</evidence>
<keyword evidence="8" id="KW-0812">Transmembrane</keyword>
<accession>A0ABP9RIX2</accession>
<keyword evidence="6" id="KW-0902">Two-component regulatory system</keyword>
<evidence type="ECO:0000256" key="4">
    <source>
        <dbReference type="ARBA" id="ARBA00022679"/>
    </source>
</evidence>
<dbReference type="PANTHER" id="PTHR44936">
    <property type="entry name" value="SENSOR PROTEIN CREC"/>
    <property type="match status" value="1"/>
</dbReference>
<feature type="compositionally biased region" description="Polar residues" evidence="7">
    <location>
        <begin position="772"/>
        <end position="787"/>
    </location>
</feature>
<evidence type="ECO:0000256" key="1">
    <source>
        <dbReference type="ARBA" id="ARBA00000085"/>
    </source>
</evidence>
<evidence type="ECO:0000256" key="5">
    <source>
        <dbReference type="ARBA" id="ARBA00022777"/>
    </source>
</evidence>
<dbReference type="Pfam" id="PF02518">
    <property type="entry name" value="HATPase_c"/>
    <property type="match status" value="1"/>
</dbReference>
<dbReference type="Gene3D" id="6.10.340.10">
    <property type="match status" value="1"/>
</dbReference>
<proteinExistence type="predicted"/>
<gene>
    <name evidence="10" type="ORF">GCM10023322_04830</name>
</gene>
<feature type="compositionally biased region" description="Polar residues" evidence="7">
    <location>
        <begin position="1"/>
        <end position="11"/>
    </location>
</feature>
<keyword evidence="8" id="KW-0472">Membrane</keyword>
<protein>
    <recommendedName>
        <fullName evidence="2">histidine kinase</fullName>
        <ecNumber evidence="2">2.7.13.3</ecNumber>
    </recommendedName>
</protein>
<sequence length="1016" mass="107257">MSTRTSNSRPARTQAPGVRPRRRRGLRDVRIRSKLALILVVPVIAIVGLAVARLVDSGQQAISAELVSSLTNLSNDVAETTQQLENERMLGAEFAGPDTGPGSSDYPKLYAAQLTATDAAIADYRARRGKLSGAPASINDQLNKIDAQLATLPALRQQVKQRQNVTPGLVVLRYGDIINDLVAYHGLLSQVSTNPDLTDGLRAMAAFAQAKDDASQEEAIGYATLVPQQVVRDEQYNSVVATLTGQQSELAAFELSATPEQEALVSSAITGDAVALADQAAGELTAALGSRPTTEEALNFAEAVGAKVDLMRWAETQMDADLIGNANTERTSVIRDVVIESVLVLITLAVAILIAFLLASSMARALSRLREGALGVADRDLPEAVARLRDVRDIGENSPDEIARQVRDPIQIDSRDEIGQVAQAFNVVHREAVRVAAEQAALRTSVSAMFLNLARRSQALVDRMIGELDAIERGEEDPKRLAQLFQLDHLATRMRRNDENLLVLAGADSSAPRREDALLADVVRAAQSEVELYNRIEFGTIDPDVSIAARAVNDVARLLAELFDNATRFSPPTSSVVVDARRIGDYVLVQVEDRGLGMSPEQMGSLNARLAEPPSVDVAAFRMMGLAVVGRLADRYEIKVELRPNPEGGIITGVTLPSAILILPRLRGREPVVTRPRSPLAVERGPGAPTTNPSGGWPMPQLPGLAGSGAPALTGGGVGTATLSGWAELSEARQDWTPVNQPAAPPVTAPPVTAPTVATPAVVSPSVPTTVNGNAPTTDTFEATAGTQPKPPADETAELPIFRAMEAVWFRSHGHSATGNWPAVGPQGEPVQNGGAALANSGGYAGVQQPMSPPMSPPPMSVPSMSPPPPMSPPAPSVSTPPPPMTPSAPVVPPAYVPPEPPPEQSQSPQSPSGRQYQPPAEESWRTAADDGWRAAAAAAEPAAGGTTRSGLPKRTPAAQLVPGGVDPRANAAKTRRTPDEVRGLLSAYHRGVQRGRSGSDGGSANAHRPTDEERQ</sequence>
<dbReference type="InterPro" id="IPR005467">
    <property type="entry name" value="His_kinase_dom"/>
</dbReference>
<dbReference type="EMBL" id="BAABJQ010000001">
    <property type="protein sequence ID" value="GAA5178233.1"/>
    <property type="molecule type" value="Genomic_DNA"/>
</dbReference>